<dbReference type="STRING" id="2769.R7QNV2"/>
<keyword evidence="11" id="KW-1185">Reference proteome</keyword>
<keyword evidence="5" id="KW-0808">Transferase</keyword>
<keyword evidence="2" id="KW-0690">Ribosome biogenesis</keyword>
<dbReference type="Gene3D" id="3.40.1280.10">
    <property type="match status" value="1"/>
</dbReference>
<dbReference type="GO" id="GO:0019843">
    <property type="term" value="F:rRNA binding"/>
    <property type="evidence" value="ECO:0007669"/>
    <property type="project" value="UniProtKB-KW"/>
</dbReference>
<evidence type="ECO:0000256" key="1">
    <source>
        <dbReference type="ARBA" id="ARBA00008115"/>
    </source>
</evidence>
<dbReference type="GO" id="GO:0032040">
    <property type="term" value="C:small-subunit processome"/>
    <property type="evidence" value="ECO:0007669"/>
    <property type="project" value="TreeGrafter"/>
</dbReference>
<dbReference type="GO" id="GO:0070475">
    <property type="term" value="P:rRNA base methylation"/>
    <property type="evidence" value="ECO:0007669"/>
    <property type="project" value="InterPro"/>
</dbReference>
<keyword evidence="3" id="KW-0698">rRNA processing</keyword>
<feature type="compositionally biased region" description="Acidic residues" evidence="9">
    <location>
        <begin position="63"/>
        <end position="83"/>
    </location>
</feature>
<dbReference type="EMBL" id="HG002033">
    <property type="protein sequence ID" value="CDF39453.1"/>
    <property type="molecule type" value="Genomic_DNA"/>
</dbReference>
<dbReference type="InterPro" id="IPR005304">
    <property type="entry name" value="Rbsml_bgen_MeTrfase_EMG1/NEP1"/>
</dbReference>
<dbReference type="KEGG" id="ccp:CHC_T00000277001"/>
<dbReference type="RefSeq" id="XP_005719364.1">
    <property type="nucleotide sequence ID" value="XM_005719307.1"/>
</dbReference>
<dbReference type="OrthoDB" id="269804at2759"/>
<accession>R7QNV2</accession>
<keyword evidence="8" id="KW-0694">RNA-binding</keyword>
<evidence type="ECO:0008006" key="12">
    <source>
        <dbReference type="Google" id="ProtNLM"/>
    </source>
</evidence>
<dbReference type="GO" id="GO:0070037">
    <property type="term" value="F:rRNA (pseudouridine) methyltransferase activity"/>
    <property type="evidence" value="ECO:0007669"/>
    <property type="project" value="InterPro"/>
</dbReference>
<dbReference type="Gramene" id="CDF39453">
    <property type="protein sequence ID" value="CDF39453"/>
    <property type="gene ID" value="CHC_T00000277001"/>
</dbReference>
<evidence type="ECO:0000256" key="3">
    <source>
        <dbReference type="ARBA" id="ARBA00022552"/>
    </source>
</evidence>
<dbReference type="InterPro" id="IPR029026">
    <property type="entry name" value="tRNA_m1G_MTases_N"/>
</dbReference>
<keyword evidence="7" id="KW-0699">rRNA-binding</keyword>
<evidence type="ECO:0000313" key="11">
    <source>
        <dbReference type="Proteomes" id="UP000012073"/>
    </source>
</evidence>
<evidence type="ECO:0000256" key="7">
    <source>
        <dbReference type="ARBA" id="ARBA00022730"/>
    </source>
</evidence>
<organism evidence="10 11">
    <name type="scientific">Chondrus crispus</name>
    <name type="common">Carrageen Irish moss</name>
    <name type="synonym">Polymorpha crispa</name>
    <dbReference type="NCBI Taxonomy" id="2769"/>
    <lineage>
        <taxon>Eukaryota</taxon>
        <taxon>Rhodophyta</taxon>
        <taxon>Florideophyceae</taxon>
        <taxon>Rhodymeniophycidae</taxon>
        <taxon>Gigartinales</taxon>
        <taxon>Gigartinaceae</taxon>
        <taxon>Chondrus</taxon>
    </lineage>
</organism>
<evidence type="ECO:0000256" key="9">
    <source>
        <dbReference type="SAM" id="MobiDB-lite"/>
    </source>
</evidence>
<sequence length="351" mass="38817">MVTQLDAAERRKRKSSKSRDGPKRKQKRRRPTDDEPQQVDQRLLELLTGKNEEEDLKKIDSENSSESEEEESGSSSGEDEASDADEKPAEENETAAGAAAASGATNDTWPRRISDAHAKKVNVTVLLERANLETVKQSGRSGGMVLLNCEDHRHVLKKSGRDANDARPDITHQCLLALMDSPLNKAGRLKVYIRTAKNVLIEVHPQTRVPRTIRRFSGLMAELLEKFKVRGTSGSTPLLKVIRNPITSHLPVGTRKVVCTYNTDNIVDMREHAAKMAALAIPEGLNVGEDEEAIEEQAEEVNVLYVIGAMAHGKVSEDWADDNICVSEYPLSAATVCSRLTYTYECLFGIL</sequence>
<evidence type="ECO:0000256" key="8">
    <source>
        <dbReference type="ARBA" id="ARBA00022884"/>
    </source>
</evidence>
<gene>
    <name evidence="10" type="ORF">CHC_T00000277001</name>
</gene>
<keyword evidence="6" id="KW-0949">S-adenosyl-L-methionine</keyword>
<evidence type="ECO:0000256" key="5">
    <source>
        <dbReference type="ARBA" id="ARBA00022679"/>
    </source>
</evidence>
<dbReference type="Proteomes" id="UP000012073">
    <property type="component" value="Unassembled WGS sequence"/>
</dbReference>
<dbReference type="PANTHER" id="PTHR12636">
    <property type="entry name" value="NEP1/MRA1"/>
    <property type="match status" value="1"/>
</dbReference>
<comment type="similarity">
    <text evidence="1">Belongs to the class IV-like SAM-binding methyltransferase superfamily. RNA methyltransferase NEP1 family.</text>
</comment>
<dbReference type="InterPro" id="IPR029028">
    <property type="entry name" value="Alpha/beta_knot_MTases"/>
</dbReference>
<dbReference type="AlphaFoldDB" id="R7QNV2"/>
<dbReference type="Pfam" id="PF03587">
    <property type="entry name" value="EMG1"/>
    <property type="match status" value="1"/>
</dbReference>
<keyword evidence="4" id="KW-0489">Methyltransferase</keyword>
<dbReference type="GeneID" id="17327083"/>
<dbReference type="OMA" id="ITHAFED"/>
<dbReference type="CDD" id="cd18088">
    <property type="entry name" value="Nep1-like"/>
    <property type="match status" value="1"/>
</dbReference>
<feature type="compositionally biased region" description="Low complexity" evidence="9">
    <location>
        <begin position="94"/>
        <end position="106"/>
    </location>
</feature>
<feature type="region of interest" description="Disordered" evidence="9">
    <location>
        <begin position="1"/>
        <end position="109"/>
    </location>
</feature>
<evidence type="ECO:0000256" key="6">
    <source>
        <dbReference type="ARBA" id="ARBA00022691"/>
    </source>
</evidence>
<proteinExistence type="inferred from homology"/>
<dbReference type="PhylomeDB" id="R7QNV2"/>
<dbReference type="PANTHER" id="PTHR12636:SF5">
    <property type="entry name" value="RIBOSOMAL RNA SMALL SUBUNIT METHYLTRANSFERASE NEP1"/>
    <property type="match status" value="1"/>
</dbReference>
<evidence type="ECO:0000313" key="10">
    <source>
        <dbReference type="EMBL" id="CDF39453.1"/>
    </source>
</evidence>
<evidence type="ECO:0000256" key="2">
    <source>
        <dbReference type="ARBA" id="ARBA00022517"/>
    </source>
</evidence>
<protein>
    <recommendedName>
        <fullName evidence="12">Ribosomal RNA small subunit methyltransferase NEP1</fullName>
    </recommendedName>
</protein>
<name>R7QNV2_CHOCR</name>
<evidence type="ECO:0000256" key="4">
    <source>
        <dbReference type="ARBA" id="ARBA00022603"/>
    </source>
</evidence>
<dbReference type="SUPFAM" id="SSF75217">
    <property type="entry name" value="alpha/beta knot"/>
    <property type="match status" value="1"/>
</dbReference>
<reference evidence="11" key="1">
    <citation type="journal article" date="2013" name="Proc. Natl. Acad. Sci. U.S.A.">
        <title>Genome structure and metabolic features in the red seaweed Chondrus crispus shed light on evolution of the Archaeplastida.</title>
        <authorList>
            <person name="Collen J."/>
            <person name="Porcel B."/>
            <person name="Carre W."/>
            <person name="Ball S.G."/>
            <person name="Chaparro C."/>
            <person name="Tonon T."/>
            <person name="Barbeyron T."/>
            <person name="Michel G."/>
            <person name="Noel B."/>
            <person name="Valentin K."/>
            <person name="Elias M."/>
            <person name="Artiguenave F."/>
            <person name="Arun A."/>
            <person name="Aury J.M."/>
            <person name="Barbosa-Neto J.F."/>
            <person name="Bothwell J.H."/>
            <person name="Bouget F.Y."/>
            <person name="Brillet L."/>
            <person name="Cabello-Hurtado F."/>
            <person name="Capella-Gutierrez S."/>
            <person name="Charrier B."/>
            <person name="Cladiere L."/>
            <person name="Cock J.M."/>
            <person name="Coelho S.M."/>
            <person name="Colleoni C."/>
            <person name="Czjzek M."/>
            <person name="Da Silva C."/>
            <person name="Delage L."/>
            <person name="Denoeud F."/>
            <person name="Deschamps P."/>
            <person name="Dittami S.M."/>
            <person name="Gabaldon T."/>
            <person name="Gachon C.M."/>
            <person name="Groisillier A."/>
            <person name="Herve C."/>
            <person name="Jabbari K."/>
            <person name="Katinka M."/>
            <person name="Kloareg B."/>
            <person name="Kowalczyk N."/>
            <person name="Labadie K."/>
            <person name="Leblanc C."/>
            <person name="Lopez P.J."/>
            <person name="McLachlan D.H."/>
            <person name="Meslet-Cladiere L."/>
            <person name="Moustafa A."/>
            <person name="Nehr Z."/>
            <person name="Nyvall Collen P."/>
            <person name="Panaud O."/>
            <person name="Partensky F."/>
            <person name="Poulain J."/>
            <person name="Rensing S.A."/>
            <person name="Rousvoal S."/>
            <person name="Samson G."/>
            <person name="Symeonidi A."/>
            <person name="Weissenbach J."/>
            <person name="Zambounis A."/>
            <person name="Wincker P."/>
            <person name="Boyen C."/>
        </authorList>
    </citation>
    <scope>NUCLEOTIDE SEQUENCE [LARGE SCALE GENOMIC DNA]</scope>
    <source>
        <strain evidence="11">cv. Stackhouse</strain>
    </source>
</reference>